<dbReference type="STRING" id="1641165.XM38_13375"/>
<sequence length="429" mass="45082">MPTSVALIAHDGKKDDMVAFAQRFKAILSRYHVIATGTTGQRIQAEAALTVERMQSGPLGGDAQISARVVEGSVAAVVFLIDPLYAQPHEPDIQALLRICEVHNVPLATNLATAEAVLTQLNKARVGHLIFNPVAGQGNPDNDLALISRLLEPQIQLNVIYTDPDRDLTQQVQMALEQGTDLIIAAGGDGTVSVVAGGLAETTTPLGVIPRGTANAFAVALGIPTNLQDACATILAGSTRLIDVARCNGKAMVLLAGIGFEANMVERANRDLKARLGPLAYILAGMQQVGGVEPFQASVEMDNKSTEVTTGAITVANAAPPTSVLAQGFGQVMFDDGLLDVTISTSKSPLQSINALTSLFTSALVNTPSDHDEITRLRTRRIRIDTDPPQKVVVDGDIFGMTPVDIECISQGLTVLAPLSTIGDSLADD</sequence>
<dbReference type="KEGG" id="hhg:XM38_041000"/>
<comment type="catalytic activity">
    <reaction evidence="1">
        <text>dihydroxyacetone phosphate = methylglyoxal + phosphate</text>
        <dbReference type="Rhea" id="RHEA:17937"/>
        <dbReference type="ChEBI" id="CHEBI:17158"/>
        <dbReference type="ChEBI" id="CHEBI:43474"/>
        <dbReference type="ChEBI" id="CHEBI:57642"/>
        <dbReference type="EC" id="4.2.3.3"/>
    </reaction>
</comment>
<dbReference type="PANTHER" id="PTHR30492:SF0">
    <property type="entry name" value="METHYLGLYOXAL SYNTHASE"/>
    <property type="match status" value="1"/>
</dbReference>
<feature type="domain" description="DAGKc" evidence="2">
    <location>
        <begin position="122"/>
        <end position="251"/>
    </location>
</feature>
<evidence type="ECO:0000259" key="2">
    <source>
        <dbReference type="PROSITE" id="PS50146"/>
    </source>
</evidence>
<dbReference type="GO" id="GO:0008929">
    <property type="term" value="F:methylglyoxal synthase activity"/>
    <property type="evidence" value="ECO:0007669"/>
    <property type="project" value="UniProtKB-UniRule"/>
</dbReference>
<dbReference type="InterPro" id="IPR001206">
    <property type="entry name" value="Diacylglycerol_kinase_cat_dom"/>
</dbReference>
<dbReference type="PROSITE" id="PS51855">
    <property type="entry name" value="MGS"/>
    <property type="match status" value="1"/>
</dbReference>
<comment type="similarity">
    <text evidence="1">Belongs to the methylglyoxal synthase family.</text>
</comment>
<evidence type="ECO:0000259" key="3">
    <source>
        <dbReference type="PROSITE" id="PS51855"/>
    </source>
</evidence>
<gene>
    <name evidence="1 4" type="primary">mgsA</name>
    <name evidence="4" type="ORF">XM38_041000</name>
</gene>
<dbReference type="InterPro" id="IPR016064">
    <property type="entry name" value="NAD/diacylglycerol_kinase_sf"/>
</dbReference>
<dbReference type="Pfam" id="PF19279">
    <property type="entry name" value="YegS_C"/>
    <property type="match status" value="1"/>
</dbReference>
<feature type="domain" description="MGS-like" evidence="3">
    <location>
        <begin position="1"/>
        <end position="145"/>
    </location>
</feature>
<dbReference type="GO" id="GO:0005524">
    <property type="term" value="F:ATP binding"/>
    <property type="evidence" value="ECO:0007669"/>
    <property type="project" value="InterPro"/>
</dbReference>
<evidence type="ECO:0000256" key="1">
    <source>
        <dbReference type="HAMAP-Rule" id="MF_00549"/>
    </source>
</evidence>
<dbReference type="InterPro" id="IPR036914">
    <property type="entry name" value="MGS-like_dom_sf"/>
</dbReference>
<dbReference type="PANTHER" id="PTHR30492">
    <property type="entry name" value="METHYLGLYOXAL SYNTHASE"/>
    <property type="match status" value="1"/>
</dbReference>
<dbReference type="NCBIfam" id="TIGR00147">
    <property type="entry name" value="YegS/Rv2252/BmrU family lipid kinase"/>
    <property type="match status" value="1"/>
</dbReference>
<feature type="binding site" evidence="1">
    <location>
        <position position="14"/>
    </location>
    <ligand>
        <name>substrate</name>
    </ligand>
</feature>
<dbReference type="InterPro" id="IPR017438">
    <property type="entry name" value="ATP-NAD_kinase_N"/>
</dbReference>
<dbReference type="NCBIfam" id="NF002033">
    <property type="entry name" value="PRK00861.1"/>
    <property type="match status" value="1"/>
</dbReference>
<dbReference type="GO" id="GO:0008654">
    <property type="term" value="P:phospholipid biosynthetic process"/>
    <property type="evidence" value="ECO:0007669"/>
    <property type="project" value="InterPro"/>
</dbReference>
<feature type="binding site" evidence="1">
    <location>
        <begin position="56"/>
        <end position="57"/>
    </location>
    <ligand>
        <name>substrate</name>
    </ligand>
</feature>
<dbReference type="CDD" id="cd01422">
    <property type="entry name" value="MGS"/>
    <property type="match status" value="1"/>
</dbReference>
<dbReference type="GO" id="GO:0005829">
    <property type="term" value="C:cytosol"/>
    <property type="evidence" value="ECO:0007669"/>
    <property type="project" value="TreeGrafter"/>
</dbReference>
<evidence type="ECO:0000313" key="4">
    <source>
        <dbReference type="EMBL" id="ASC73138.1"/>
    </source>
</evidence>
<dbReference type="Gene3D" id="2.60.200.40">
    <property type="match status" value="1"/>
</dbReference>
<dbReference type="AlphaFoldDB" id="A0A1Z3HS69"/>
<dbReference type="SMART" id="SM00851">
    <property type="entry name" value="MGS"/>
    <property type="match status" value="1"/>
</dbReference>
<accession>A0A1Z3HS69</accession>
<keyword evidence="1 4" id="KW-0456">Lyase</keyword>
<dbReference type="OrthoDB" id="142078at2"/>
<dbReference type="GO" id="GO:0016301">
    <property type="term" value="F:kinase activity"/>
    <property type="evidence" value="ECO:0007669"/>
    <property type="project" value="InterPro"/>
</dbReference>
<dbReference type="PROSITE" id="PS50146">
    <property type="entry name" value="DAGK"/>
    <property type="match status" value="1"/>
</dbReference>
<dbReference type="Gene3D" id="3.40.50.1380">
    <property type="entry name" value="Methylglyoxal synthase-like domain"/>
    <property type="match status" value="1"/>
</dbReference>
<dbReference type="InterPro" id="IPR011607">
    <property type="entry name" value="MGS-like_dom"/>
</dbReference>
<keyword evidence="5" id="KW-1185">Reference proteome</keyword>
<dbReference type="PROSITE" id="PS01335">
    <property type="entry name" value="METHYLGLYOXAL_SYNTH"/>
    <property type="match status" value="1"/>
</dbReference>
<dbReference type="SUPFAM" id="SSF111331">
    <property type="entry name" value="NAD kinase/diacylglycerol kinase-like"/>
    <property type="match status" value="1"/>
</dbReference>
<dbReference type="HAMAP" id="MF_00549">
    <property type="entry name" value="Methylglyoxal_synth"/>
    <property type="match status" value="1"/>
</dbReference>
<evidence type="ECO:0000313" key="5">
    <source>
        <dbReference type="Proteomes" id="UP000191901"/>
    </source>
</evidence>
<organism evidence="4 5">
    <name type="scientific">Halomicronema hongdechloris C2206</name>
    <dbReference type="NCBI Taxonomy" id="1641165"/>
    <lineage>
        <taxon>Bacteria</taxon>
        <taxon>Bacillati</taxon>
        <taxon>Cyanobacteriota</taxon>
        <taxon>Cyanophyceae</taxon>
        <taxon>Nodosilineales</taxon>
        <taxon>Nodosilineaceae</taxon>
        <taxon>Halomicronema</taxon>
    </lineage>
</organism>
<dbReference type="InterPro" id="IPR004363">
    <property type="entry name" value="Methylgl_synth"/>
</dbReference>
<dbReference type="NCBIfam" id="NF003559">
    <property type="entry name" value="PRK05234.1"/>
    <property type="match status" value="1"/>
</dbReference>
<dbReference type="Pfam" id="PF00781">
    <property type="entry name" value="DAGK_cat"/>
    <property type="match status" value="1"/>
</dbReference>
<name>A0A1Z3HS69_9CYAN</name>
<dbReference type="RefSeq" id="WP_080810081.1">
    <property type="nucleotide sequence ID" value="NZ_CP021983.2"/>
</dbReference>
<dbReference type="Pfam" id="PF02142">
    <property type="entry name" value="MGS"/>
    <property type="match status" value="1"/>
</dbReference>
<protein>
    <recommendedName>
        <fullName evidence="1">Methylglyoxal synthase</fullName>
        <shortName evidence="1">MGS</shortName>
        <ecNumber evidence="1">4.2.3.3</ecNumber>
    </recommendedName>
</protein>
<dbReference type="GO" id="GO:0019242">
    <property type="term" value="P:methylglyoxal biosynthetic process"/>
    <property type="evidence" value="ECO:0007669"/>
    <property type="project" value="UniProtKB-UniRule"/>
</dbReference>
<feature type="binding site" evidence="1">
    <location>
        <position position="10"/>
    </location>
    <ligand>
        <name>substrate</name>
    </ligand>
</feature>
<dbReference type="EC" id="4.2.3.3" evidence="1"/>
<dbReference type="Gene3D" id="3.40.50.10330">
    <property type="entry name" value="Probable inorganic polyphosphate/atp-NAD kinase, domain 1"/>
    <property type="match status" value="1"/>
</dbReference>
<dbReference type="SMART" id="SM00046">
    <property type="entry name" value="DAGKc"/>
    <property type="match status" value="1"/>
</dbReference>
<proteinExistence type="inferred from homology"/>
<dbReference type="SUPFAM" id="SSF52335">
    <property type="entry name" value="Methylglyoxal synthase-like"/>
    <property type="match status" value="1"/>
</dbReference>
<feature type="binding site" evidence="1">
    <location>
        <begin position="36"/>
        <end position="39"/>
    </location>
    <ligand>
        <name>substrate</name>
    </ligand>
</feature>
<feature type="binding site" evidence="1">
    <location>
        <position position="89"/>
    </location>
    <ligand>
        <name>substrate</name>
    </ligand>
</feature>
<reference evidence="4 5" key="1">
    <citation type="journal article" date="2016" name="Biochim. Biophys. Acta">
        <title>Characterization of red-shifted phycobilisomes isolated from the chlorophyll f-containing cyanobacterium Halomicronema hongdechloris.</title>
        <authorList>
            <person name="Li Y."/>
            <person name="Lin Y."/>
            <person name="Garvey C.J."/>
            <person name="Birch D."/>
            <person name="Corkery R.W."/>
            <person name="Loughlin P.C."/>
            <person name="Scheer H."/>
            <person name="Willows R.D."/>
            <person name="Chen M."/>
        </authorList>
    </citation>
    <scope>NUCLEOTIDE SEQUENCE [LARGE SCALE GENOMIC DNA]</scope>
    <source>
        <strain evidence="4 5">C2206</strain>
    </source>
</reference>
<dbReference type="NCBIfam" id="TIGR00160">
    <property type="entry name" value="MGSA"/>
    <property type="match status" value="1"/>
</dbReference>
<dbReference type="Proteomes" id="UP000191901">
    <property type="component" value="Chromosome"/>
</dbReference>
<dbReference type="InterPro" id="IPR018148">
    <property type="entry name" value="Methylglyoxal_synth_AS"/>
</dbReference>
<dbReference type="InterPro" id="IPR005218">
    <property type="entry name" value="Diacylglycerol/lipid_kinase"/>
</dbReference>
<dbReference type="InterPro" id="IPR045540">
    <property type="entry name" value="YegS/DAGK_C"/>
</dbReference>
<feature type="active site" description="Proton donor/acceptor" evidence="1">
    <location>
        <position position="62"/>
    </location>
</feature>
<comment type="function">
    <text evidence="1">Catalyzes the formation of methylglyoxal from dihydroxyacetone phosphate.</text>
</comment>
<dbReference type="EMBL" id="CP021983">
    <property type="protein sequence ID" value="ASC73138.1"/>
    <property type="molecule type" value="Genomic_DNA"/>
</dbReference>